<proteinExistence type="predicted"/>
<dbReference type="InterPro" id="IPR032557">
    <property type="entry name" value="DUF4935"/>
</dbReference>
<reference evidence="2 3" key="1">
    <citation type="submission" date="2019-02" db="EMBL/GenBank/DDBJ databases">
        <title>Deep-cultivation of Planctomycetes and their phenomic and genomic characterization uncovers novel biology.</title>
        <authorList>
            <person name="Wiegand S."/>
            <person name="Jogler M."/>
            <person name="Boedeker C."/>
            <person name="Pinto D."/>
            <person name="Vollmers J."/>
            <person name="Rivas-Marin E."/>
            <person name="Kohn T."/>
            <person name="Peeters S.H."/>
            <person name="Heuer A."/>
            <person name="Rast P."/>
            <person name="Oberbeckmann S."/>
            <person name="Bunk B."/>
            <person name="Jeske O."/>
            <person name="Meyerdierks A."/>
            <person name="Storesund J.E."/>
            <person name="Kallscheuer N."/>
            <person name="Luecker S."/>
            <person name="Lage O.M."/>
            <person name="Pohl T."/>
            <person name="Merkel B.J."/>
            <person name="Hornburger P."/>
            <person name="Mueller R.-W."/>
            <person name="Bruemmer F."/>
            <person name="Labrenz M."/>
            <person name="Spormann A.M."/>
            <person name="Op den Camp H."/>
            <person name="Overmann J."/>
            <person name="Amann R."/>
            <person name="Jetten M.S.M."/>
            <person name="Mascher T."/>
            <person name="Medema M.H."/>
            <person name="Devos D.P."/>
            <person name="Kaster A.-K."/>
            <person name="Ovreas L."/>
            <person name="Rohde M."/>
            <person name="Galperin M.Y."/>
            <person name="Jogler C."/>
        </authorList>
    </citation>
    <scope>NUCLEOTIDE SEQUENCE [LARGE SCALE GENOMIC DNA]</scope>
    <source>
        <strain evidence="2 3">Mal52</strain>
    </source>
</reference>
<dbReference type="AlphaFoldDB" id="A0A517ZPG1"/>
<organism evidence="2 3">
    <name type="scientific">Symmachiella dynata</name>
    <dbReference type="NCBI Taxonomy" id="2527995"/>
    <lineage>
        <taxon>Bacteria</taxon>
        <taxon>Pseudomonadati</taxon>
        <taxon>Planctomycetota</taxon>
        <taxon>Planctomycetia</taxon>
        <taxon>Planctomycetales</taxon>
        <taxon>Planctomycetaceae</taxon>
        <taxon>Symmachiella</taxon>
    </lineage>
</organism>
<protein>
    <recommendedName>
        <fullName evidence="1">DUF4935 domain-containing protein</fullName>
    </recommendedName>
</protein>
<accession>A0A517ZPG1</accession>
<feature type="domain" description="DUF4935" evidence="1">
    <location>
        <begin position="10"/>
        <end position="176"/>
    </location>
</feature>
<keyword evidence="3" id="KW-1185">Reference proteome</keyword>
<evidence type="ECO:0000313" key="3">
    <source>
        <dbReference type="Proteomes" id="UP000319383"/>
    </source>
</evidence>
<dbReference type="EMBL" id="CP036276">
    <property type="protein sequence ID" value="QDU44300.1"/>
    <property type="molecule type" value="Genomic_DNA"/>
</dbReference>
<dbReference type="KEGG" id="sdyn:Mal52_27790"/>
<evidence type="ECO:0000259" key="1">
    <source>
        <dbReference type="Pfam" id="PF16289"/>
    </source>
</evidence>
<dbReference type="RefSeq" id="WP_145376682.1">
    <property type="nucleotide sequence ID" value="NZ_CP036276.1"/>
</dbReference>
<gene>
    <name evidence="2" type="ORF">Mal52_27790</name>
</gene>
<dbReference type="Proteomes" id="UP000319383">
    <property type="component" value="Chromosome"/>
</dbReference>
<evidence type="ECO:0000313" key="2">
    <source>
        <dbReference type="EMBL" id="QDU44300.1"/>
    </source>
</evidence>
<dbReference type="Pfam" id="PF16289">
    <property type="entry name" value="PIN_12"/>
    <property type="match status" value="1"/>
</dbReference>
<sequence length="356" mass="40778">MRIDDEPLIVFIDTSVFENENFAFGGELLTAFVESCKDSSIELVMPDVTHDEICRRIRKSAKTANAAINKLKKETRFIKHDRDLWKIIEPRKYCQDLGDRVVSDFDKFVERTEATPLECDNVRPSQVFSKYFAIEPPFAIGDKEKEFPDAFAIETLRALSEERAKKICVVSTDKDFEKACGPHDEFICLTDIESAIELSLRPGEIINSCHEWIADNIERAIFDPALEELKRIHFSLDAPSGLVNSLENTDMELYHISVIELTDEHAVVVGKITALVELNVSYAEEGEPYYDSDDRLVIPYVDVQHDMNIRLVFGVRVDLEVGINEIKGLRTISFDMIDELEITKDNYNEYEIYSSQ</sequence>
<name>A0A517ZPG1_9PLAN</name>